<organism evidence="7 8">
    <name type="scientific">Nitrospira defluvii</name>
    <dbReference type="NCBI Taxonomy" id="330214"/>
    <lineage>
        <taxon>Bacteria</taxon>
        <taxon>Pseudomonadati</taxon>
        <taxon>Nitrospirota</taxon>
        <taxon>Nitrospiria</taxon>
        <taxon>Nitrospirales</taxon>
        <taxon>Nitrospiraceae</taxon>
        <taxon>Nitrospira</taxon>
    </lineage>
</organism>
<accession>A0ABM8QIA7</accession>
<dbReference type="PANTHER" id="PTHR30250:SF11">
    <property type="entry name" value="O-ANTIGEN TRANSPORTER-RELATED"/>
    <property type="match status" value="1"/>
</dbReference>
<keyword evidence="2" id="KW-1003">Cell membrane</keyword>
<reference evidence="7 8" key="1">
    <citation type="submission" date="2021-02" db="EMBL/GenBank/DDBJ databases">
        <authorList>
            <person name="Han P."/>
        </authorList>
    </citation>
    <scope>NUCLEOTIDE SEQUENCE [LARGE SCALE GENOMIC DNA]</scope>
    <source>
        <strain evidence="7">Candidatus Nitrospira sp. ZN2</strain>
    </source>
</reference>
<feature type="transmembrane region" description="Helical" evidence="6">
    <location>
        <begin position="9"/>
        <end position="31"/>
    </location>
</feature>
<evidence type="ECO:0000256" key="1">
    <source>
        <dbReference type="ARBA" id="ARBA00004651"/>
    </source>
</evidence>
<dbReference type="Proteomes" id="UP000675880">
    <property type="component" value="Unassembled WGS sequence"/>
</dbReference>
<sequence length="523" mass="55017">MSAKAVSKGIISVGGWAMAKLATSALVLPVLARYLGIEAYGQYAYYLAVLLLAAQCANVGMMQTMTKRIAERPDDGGWCRTVARSGALINGIGVLLVGLIAGWVIRSTASTGIGEGSIALVVVGVLMLDQVWFYARGVLHGFRYEERAAVPGIIGVFIAGLLAILAAMNGLGVVGVFAGLLLADLYVAIACLQAVRHALKEGSVVRAAQPPPPATRNLLQFGLSAMVFSVLNMALCSLDIILVRHLAGEAQAGLYAAAVQWSQFVWFIPIAVEGVMLQATARFWAEGKIDEVTRLVSRLTRYVMLGTIFLLLLVFVLGDQIVAVYFGPQFRDATLGLRLLVPGALCYALARVFWPVIQAGGGGSQLIRVMGIAVLLDVGLCVILIPGGGAAGAACATSLSFASVAVGYAWILRNRRVHPFTGCAVSRLLGLVLGTGLAVAGLSALVTPPMLAVPAGVFGGLLLYWGGVFALGLVQVDELGLLVQNLPGVFRQVGETMFRMLAPWLLRLRATASNEEAEVGDAR</sequence>
<proteinExistence type="predicted"/>
<feature type="transmembrane region" description="Helical" evidence="6">
    <location>
        <begin position="424"/>
        <end position="445"/>
    </location>
</feature>
<dbReference type="InterPro" id="IPR050833">
    <property type="entry name" value="Poly_Biosynth_Transport"/>
</dbReference>
<evidence type="ECO:0000256" key="5">
    <source>
        <dbReference type="ARBA" id="ARBA00023136"/>
    </source>
</evidence>
<keyword evidence="8" id="KW-1185">Reference proteome</keyword>
<keyword evidence="3 6" id="KW-0812">Transmembrane</keyword>
<evidence type="ECO:0000256" key="3">
    <source>
        <dbReference type="ARBA" id="ARBA00022692"/>
    </source>
</evidence>
<name>A0ABM8QIA7_9BACT</name>
<dbReference type="Pfam" id="PF13440">
    <property type="entry name" value="Polysacc_synt_3"/>
    <property type="match status" value="1"/>
</dbReference>
<evidence type="ECO:0000256" key="6">
    <source>
        <dbReference type="SAM" id="Phobius"/>
    </source>
</evidence>
<feature type="transmembrane region" description="Helical" evidence="6">
    <location>
        <begin position="82"/>
        <end position="105"/>
    </location>
</feature>
<feature type="transmembrane region" description="Helical" evidence="6">
    <location>
        <begin position="147"/>
        <end position="168"/>
    </location>
</feature>
<feature type="transmembrane region" description="Helical" evidence="6">
    <location>
        <begin position="174"/>
        <end position="196"/>
    </location>
</feature>
<keyword evidence="4 6" id="KW-1133">Transmembrane helix</keyword>
<dbReference type="EMBL" id="CAJNBJ010000001">
    <property type="protein sequence ID" value="CAE6698281.1"/>
    <property type="molecule type" value="Genomic_DNA"/>
</dbReference>
<feature type="transmembrane region" description="Helical" evidence="6">
    <location>
        <begin position="366"/>
        <end position="385"/>
    </location>
</feature>
<gene>
    <name evidence="7" type="ORF">NSPZN2_10578</name>
</gene>
<comment type="caution">
    <text evidence="7">The sequence shown here is derived from an EMBL/GenBank/DDBJ whole genome shotgun (WGS) entry which is preliminary data.</text>
</comment>
<evidence type="ECO:0000313" key="7">
    <source>
        <dbReference type="EMBL" id="CAE6698281.1"/>
    </source>
</evidence>
<keyword evidence="5 6" id="KW-0472">Membrane</keyword>
<dbReference type="RefSeq" id="WP_213040445.1">
    <property type="nucleotide sequence ID" value="NZ_CAJNBJ010000001.1"/>
</dbReference>
<protein>
    <submittedName>
        <fullName evidence="7">Polysacc_synt_C domain-containing protein</fullName>
    </submittedName>
</protein>
<evidence type="ECO:0000256" key="2">
    <source>
        <dbReference type="ARBA" id="ARBA00022475"/>
    </source>
</evidence>
<feature type="transmembrane region" description="Helical" evidence="6">
    <location>
        <begin position="335"/>
        <end position="354"/>
    </location>
</feature>
<feature type="transmembrane region" description="Helical" evidence="6">
    <location>
        <begin position="117"/>
        <end position="135"/>
    </location>
</feature>
<evidence type="ECO:0000313" key="8">
    <source>
        <dbReference type="Proteomes" id="UP000675880"/>
    </source>
</evidence>
<comment type="subcellular location">
    <subcellularLocation>
        <location evidence="1">Cell membrane</location>
        <topology evidence="1">Multi-pass membrane protein</topology>
    </subcellularLocation>
</comment>
<feature type="transmembrane region" description="Helical" evidence="6">
    <location>
        <begin position="451"/>
        <end position="474"/>
    </location>
</feature>
<feature type="transmembrane region" description="Helical" evidence="6">
    <location>
        <begin position="302"/>
        <end position="323"/>
    </location>
</feature>
<feature type="transmembrane region" description="Helical" evidence="6">
    <location>
        <begin position="217"/>
        <end position="243"/>
    </location>
</feature>
<feature type="transmembrane region" description="Helical" evidence="6">
    <location>
        <begin position="263"/>
        <end position="281"/>
    </location>
</feature>
<dbReference type="PANTHER" id="PTHR30250">
    <property type="entry name" value="PST FAMILY PREDICTED COLANIC ACID TRANSPORTER"/>
    <property type="match status" value="1"/>
</dbReference>
<feature type="transmembrane region" description="Helical" evidence="6">
    <location>
        <begin position="43"/>
        <end position="61"/>
    </location>
</feature>
<feature type="transmembrane region" description="Helical" evidence="6">
    <location>
        <begin position="391"/>
        <end position="412"/>
    </location>
</feature>
<evidence type="ECO:0000256" key="4">
    <source>
        <dbReference type="ARBA" id="ARBA00022989"/>
    </source>
</evidence>